<evidence type="ECO:0000256" key="2">
    <source>
        <dbReference type="SAM" id="SignalP"/>
    </source>
</evidence>
<feature type="compositionally biased region" description="Pro residues" evidence="1">
    <location>
        <begin position="714"/>
        <end position="763"/>
    </location>
</feature>
<dbReference type="PANTHER" id="PTHR24216">
    <property type="entry name" value="PAXILLIN-RELATED"/>
    <property type="match status" value="1"/>
</dbReference>
<sequence length="945" mass="98698">MFFVTTAAGWRAIMMGHHALVLVITFIIVHSSSSQNSAPGVSRWCAEPSSFGGDPHLLFKQPCNADNTPGRLTSCTTNDNWWTNTASCVIPGSLTADGNANYPLNDVCNGAVTQINLTDNVNYNTYGSIYIFKDYSDNLYVTVAVDGANYPTGYPGQAIVTLPNIVTGSYGARMFAWPNLNLTDYSTNTNYNDQLISGRYSCLTYVVNTSNACNPYTSTHTPLSTSSTTNGGCTCISGSTCPPSNQAASTLWYVYLNVAANLYGLNAFFSSSSANTGYGAGCGTIGTGAGTNLTLGAFSAANPLGLISASVPSTCISQTQPPAPPVPPPSPSPPIPPAPSPPPPSPPVPPLPSPPPPTPPQPPPSPSPPLPPATDIYATFRLYSIQSNPSRIYNAVVDCAALLGNISIYTMGRGMYHSECTAGNQSSSITEETVNTLYLSVYYLTYGPTSLSYLTNSVNFQLFWQNIFTLFNVGCGAYASYTETVPAGYNPVELYICSQSVNHVFPELSAVSRTTVYCNNGTAGGAYSGNTNLDINNNICPAPPPMPPSPSPPPLPPAPPNPPPSPSPPIPPLPPPSPSPPPSPPLPPSPPPPPPPVCILQVSIVRTSTPGLPFSTADCTSLAQNMKNIFSNSVNFLATWACFSTLSTSIVVSAVASTNADGNQFMTNFQQTPYISILTQVYQLGCPDTFTAYDACTNGYIIYNSSNILATTCSPPPPTPPPPPLPPPPPPPSPPLPPSPSPSPPLPPSPDPPSPLPPSPPPPPPVGVLGINILLTDTGFNFDCSGVSATVTFITGLVGLSIDQIGVASCTSTLSGYFYTASFMTITDAQLVSNTLSTSINYLIFMAGIYPGYCGTEIIITPTPTTGNSSGAYSCSNVIAITGQAANFTQLLCCSPPPPMPPPNPPPPPPPPHPKPDPSPPHPKPPHPPHPPPVRVPPPPKAVGR</sequence>
<feature type="region of interest" description="Disordered" evidence="1">
    <location>
        <begin position="713"/>
        <end position="763"/>
    </location>
</feature>
<feature type="signal peptide" evidence="2">
    <location>
        <begin position="1"/>
        <end position="34"/>
    </location>
</feature>
<organism evidence="3 4">
    <name type="scientific">Chlamydomonas eustigma</name>
    <dbReference type="NCBI Taxonomy" id="1157962"/>
    <lineage>
        <taxon>Eukaryota</taxon>
        <taxon>Viridiplantae</taxon>
        <taxon>Chlorophyta</taxon>
        <taxon>core chlorophytes</taxon>
        <taxon>Chlorophyceae</taxon>
        <taxon>CS clade</taxon>
        <taxon>Chlamydomonadales</taxon>
        <taxon>Chlamydomonadaceae</taxon>
        <taxon>Chlamydomonas</taxon>
    </lineage>
</organism>
<dbReference type="PRINTS" id="PR01217">
    <property type="entry name" value="PRICHEXTENSN"/>
</dbReference>
<dbReference type="EMBL" id="BEGY01000070">
    <property type="protein sequence ID" value="GAX81795.1"/>
    <property type="molecule type" value="Genomic_DNA"/>
</dbReference>
<evidence type="ECO:0000313" key="4">
    <source>
        <dbReference type="Proteomes" id="UP000232323"/>
    </source>
</evidence>
<evidence type="ECO:0000256" key="1">
    <source>
        <dbReference type="SAM" id="MobiDB-lite"/>
    </source>
</evidence>
<keyword evidence="4" id="KW-1185">Reference proteome</keyword>
<proteinExistence type="predicted"/>
<evidence type="ECO:0000313" key="3">
    <source>
        <dbReference type="EMBL" id="GAX81795.1"/>
    </source>
</evidence>
<dbReference type="STRING" id="1157962.A0A250XFE7"/>
<dbReference type="OrthoDB" id="532909at2759"/>
<accession>A0A250XFE7</accession>
<dbReference type="Proteomes" id="UP000232323">
    <property type="component" value="Unassembled WGS sequence"/>
</dbReference>
<evidence type="ECO:0008006" key="5">
    <source>
        <dbReference type="Google" id="ProtNLM"/>
    </source>
</evidence>
<reference evidence="3 4" key="1">
    <citation type="submission" date="2017-08" db="EMBL/GenBank/DDBJ databases">
        <title>Acidophilic green algal genome provides insights into adaptation to an acidic environment.</title>
        <authorList>
            <person name="Hirooka S."/>
            <person name="Hirose Y."/>
            <person name="Kanesaki Y."/>
            <person name="Higuchi S."/>
            <person name="Fujiwara T."/>
            <person name="Onuma R."/>
            <person name="Era A."/>
            <person name="Ohbayashi R."/>
            <person name="Uzuka A."/>
            <person name="Nozaki H."/>
            <person name="Yoshikawa H."/>
            <person name="Miyagishima S.Y."/>
        </authorList>
    </citation>
    <scope>NUCLEOTIDE SEQUENCE [LARGE SCALE GENOMIC DNA]</scope>
    <source>
        <strain evidence="3 4">NIES-2499</strain>
    </source>
</reference>
<comment type="caution">
    <text evidence="3">The sequence shown here is derived from an EMBL/GenBank/DDBJ whole genome shotgun (WGS) entry which is preliminary data.</text>
</comment>
<keyword evidence="2" id="KW-0732">Signal</keyword>
<feature type="compositionally biased region" description="Pro residues" evidence="1">
    <location>
        <begin position="321"/>
        <end position="371"/>
    </location>
</feature>
<name>A0A250XFE7_9CHLO</name>
<dbReference type="AlphaFoldDB" id="A0A250XFE7"/>
<protein>
    <recommendedName>
        <fullName evidence="5">Pherophorin domain-containing protein</fullName>
    </recommendedName>
</protein>
<feature type="compositionally biased region" description="Pro residues" evidence="1">
    <location>
        <begin position="541"/>
        <end position="593"/>
    </location>
</feature>
<feature type="region of interest" description="Disordered" evidence="1">
    <location>
        <begin position="896"/>
        <end position="945"/>
    </location>
</feature>
<feature type="chain" id="PRO_5012896983" description="Pherophorin domain-containing protein" evidence="2">
    <location>
        <begin position="35"/>
        <end position="945"/>
    </location>
</feature>
<dbReference type="PANTHER" id="PTHR24216:SF65">
    <property type="entry name" value="PAXILLIN-LIKE PROTEIN 1"/>
    <property type="match status" value="1"/>
</dbReference>
<feature type="region of interest" description="Disordered" evidence="1">
    <location>
        <begin position="538"/>
        <end position="593"/>
    </location>
</feature>
<feature type="region of interest" description="Disordered" evidence="1">
    <location>
        <begin position="317"/>
        <end position="371"/>
    </location>
</feature>
<gene>
    <name evidence="3" type="ORF">CEUSTIGMA_g9223.t1</name>
</gene>